<sequence>MISNATLTQAVTRGIITALQADQLRALAGAEAPADDPEKLRFITGFGDIFVAIGIVLFLTALGIFLGGLGMAGTGGALALVSWGLAEFFTRKRRMALPSILLLGAFVGATFFAVLGLMPGKHDGAIFEILAAGSFIVPAIFAAGAAYLHYRRFRLPIAPAAGGAALMVLLIALLFAATPKTAELLLPYLMVLSGVIFFLLALRLDYSDPNRETRRTDMAFWLHLLAAPLIVHPVMHWADALENNSRPEVTLALFAALALVALAADRRAILVSGLVYAGVAISYLGRNGLSTEDLSVTFALLLLGALILLLSAGWQALRGLLLRLLPEAIRRALPHPTADGISR</sequence>
<dbReference type="EMBL" id="NOXS01000031">
    <property type="protein sequence ID" value="OYQ19401.1"/>
    <property type="molecule type" value="Genomic_DNA"/>
</dbReference>
<protein>
    <recommendedName>
        <fullName evidence="4">DUF2157 domain-containing protein</fullName>
    </recommendedName>
</protein>
<dbReference type="OrthoDB" id="9770600at2"/>
<feature type="transmembrane region" description="Helical" evidence="1">
    <location>
        <begin position="298"/>
        <end position="321"/>
    </location>
</feature>
<accession>A0A255XR91</accession>
<feature type="transmembrane region" description="Helical" evidence="1">
    <location>
        <begin position="249"/>
        <end position="264"/>
    </location>
</feature>
<organism evidence="2 3">
    <name type="scientific">Elstera cyanobacteriorum</name>
    <dbReference type="NCBI Taxonomy" id="2022747"/>
    <lineage>
        <taxon>Bacteria</taxon>
        <taxon>Pseudomonadati</taxon>
        <taxon>Pseudomonadota</taxon>
        <taxon>Alphaproteobacteria</taxon>
        <taxon>Rhodospirillales</taxon>
        <taxon>Rhodospirillaceae</taxon>
        <taxon>Elstera</taxon>
    </lineage>
</organism>
<keyword evidence="1" id="KW-1133">Transmembrane helix</keyword>
<feature type="transmembrane region" description="Helical" evidence="1">
    <location>
        <begin position="269"/>
        <end position="286"/>
    </location>
</feature>
<feature type="transmembrane region" description="Helical" evidence="1">
    <location>
        <begin position="50"/>
        <end position="83"/>
    </location>
</feature>
<dbReference type="AlphaFoldDB" id="A0A255XR91"/>
<dbReference type="Proteomes" id="UP000216361">
    <property type="component" value="Unassembled WGS sequence"/>
</dbReference>
<keyword evidence="1" id="KW-0812">Transmembrane</keyword>
<keyword evidence="3" id="KW-1185">Reference proteome</keyword>
<reference evidence="2 3" key="1">
    <citation type="submission" date="2017-07" db="EMBL/GenBank/DDBJ databases">
        <title>Elstera cyanobacteriorum sp. nov., a novel bacterium isolated from cyanobacterial aggregates in a eutrophic lake.</title>
        <authorList>
            <person name="Cai H."/>
        </authorList>
    </citation>
    <scope>NUCLEOTIDE SEQUENCE [LARGE SCALE GENOMIC DNA]</scope>
    <source>
        <strain evidence="2 3">TH019</strain>
    </source>
</reference>
<comment type="caution">
    <text evidence="2">The sequence shown here is derived from an EMBL/GenBank/DDBJ whole genome shotgun (WGS) entry which is preliminary data.</text>
</comment>
<evidence type="ECO:0000313" key="3">
    <source>
        <dbReference type="Proteomes" id="UP000216361"/>
    </source>
</evidence>
<evidence type="ECO:0008006" key="4">
    <source>
        <dbReference type="Google" id="ProtNLM"/>
    </source>
</evidence>
<feature type="transmembrane region" description="Helical" evidence="1">
    <location>
        <begin position="218"/>
        <end position="237"/>
    </location>
</feature>
<evidence type="ECO:0000313" key="2">
    <source>
        <dbReference type="EMBL" id="OYQ19401.1"/>
    </source>
</evidence>
<feature type="transmembrane region" description="Helical" evidence="1">
    <location>
        <begin position="157"/>
        <end position="178"/>
    </location>
</feature>
<proteinExistence type="predicted"/>
<dbReference type="RefSeq" id="WP_094408506.1">
    <property type="nucleotide sequence ID" value="NZ_BMJZ01000004.1"/>
</dbReference>
<feature type="transmembrane region" description="Helical" evidence="1">
    <location>
        <begin position="129"/>
        <end position="150"/>
    </location>
</feature>
<name>A0A255XR91_9PROT</name>
<feature type="transmembrane region" description="Helical" evidence="1">
    <location>
        <begin position="184"/>
        <end position="206"/>
    </location>
</feature>
<keyword evidence="1" id="KW-0472">Membrane</keyword>
<gene>
    <name evidence="2" type="ORF">CHR90_08230</name>
</gene>
<feature type="transmembrane region" description="Helical" evidence="1">
    <location>
        <begin position="95"/>
        <end position="117"/>
    </location>
</feature>
<evidence type="ECO:0000256" key="1">
    <source>
        <dbReference type="SAM" id="Phobius"/>
    </source>
</evidence>